<feature type="transmembrane region" description="Helical" evidence="10">
    <location>
        <begin position="109"/>
        <end position="128"/>
    </location>
</feature>
<dbReference type="PANTHER" id="PTHR11562:SF17">
    <property type="entry name" value="RE54080P-RELATED"/>
    <property type="match status" value="1"/>
</dbReference>
<dbReference type="OrthoDB" id="9944568at2759"/>
<feature type="transmembrane region" description="Helical" evidence="10">
    <location>
        <begin position="69"/>
        <end position="88"/>
    </location>
</feature>
<dbReference type="InterPro" id="IPR002524">
    <property type="entry name" value="Cation_efflux"/>
</dbReference>
<dbReference type="InterPro" id="IPR050681">
    <property type="entry name" value="CDF/SLC30A"/>
</dbReference>
<dbReference type="InterPro" id="IPR058533">
    <property type="entry name" value="Cation_efflux_TM"/>
</dbReference>
<dbReference type="RefSeq" id="XP_008870387.1">
    <property type="nucleotide sequence ID" value="XM_008872165.1"/>
</dbReference>
<evidence type="ECO:0000256" key="6">
    <source>
        <dbReference type="ARBA" id="ARBA00022989"/>
    </source>
</evidence>
<keyword evidence="5" id="KW-0862">Zinc</keyword>
<dbReference type="eggNOG" id="KOG1482">
    <property type="taxonomic scope" value="Eukaryota"/>
</dbReference>
<dbReference type="InterPro" id="IPR027470">
    <property type="entry name" value="Cation_efflux_CTD"/>
</dbReference>
<dbReference type="InterPro" id="IPR036837">
    <property type="entry name" value="Cation_efflux_CTD_sf"/>
</dbReference>
<dbReference type="VEuPathDB" id="FungiDB:H310_06938"/>
<keyword evidence="5" id="KW-0864">Zinc transport</keyword>
<evidence type="ECO:0008006" key="14">
    <source>
        <dbReference type="Google" id="ProtNLM"/>
    </source>
</evidence>
<comment type="similarity">
    <text evidence="2">Belongs to the cation diffusion facilitator (CDF) transporter (TC 2.A.4) family. SLC30A subfamily.</text>
</comment>
<organism evidence="13">
    <name type="scientific">Aphanomyces invadans</name>
    <dbReference type="NCBI Taxonomy" id="157072"/>
    <lineage>
        <taxon>Eukaryota</taxon>
        <taxon>Sar</taxon>
        <taxon>Stramenopiles</taxon>
        <taxon>Oomycota</taxon>
        <taxon>Saprolegniomycetes</taxon>
        <taxon>Saprolegniales</taxon>
        <taxon>Verrucalvaceae</taxon>
        <taxon>Aphanomyces</taxon>
    </lineage>
</organism>
<keyword evidence="6 10" id="KW-1133">Transmembrane helix</keyword>
<proteinExistence type="inferred from homology"/>
<evidence type="ECO:0000256" key="4">
    <source>
        <dbReference type="ARBA" id="ARBA00022692"/>
    </source>
</evidence>
<evidence type="ECO:0000256" key="3">
    <source>
        <dbReference type="ARBA" id="ARBA00022448"/>
    </source>
</evidence>
<dbReference type="NCBIfam" id="TIGR01297">
    <property type="entry name" value="CDF"/>
    <property type="match status" value="1"/>
</dbReference>
<evidence type="ECO:0000256" key="7">
    <source>
        <dbReference type="ARBA" id="ARBA00023065"/>
    </source>
</evidence>
<keyword evidence="8 10" id="KW-0472">Membrane</keyword>
<dbReference type="GO" id="GO:0005385">
    <property type="term" value="F:zinc ion transmembrane transporter activity"/>
    <property type="evidence" value="ECO:0007669"/>
    <property type="project" value="TreeGrafter"/>
</dbReference>
<keyword evidence="4 10" id="KW-0812">Transmembrane</keyword>
<dbReference type="Gene3D" id="1.20.1510.10">
    <property type="entry name" value="Cation efflux protein transmembrane domain"/>
    <property type="match status" value="1"/>
</dbReference>
<comment type="subcellular location">
    <subcellularLocation>
        <location evidence="1">Membrane</location>
        <topology evidence="1">Multi-pass membrane protein</topology>
    </subcellularLocation>
</comment>
<feature type="domain" description="Cation efflux protein cytoplasmic" evidence="12">
    <location>
        <begin position="369"/>
        <end position="447"/>
    </location>
</feature>
<dbReference type="GeneID" id="20083988"/>
<feature type="domain" description="Cation efflux protein transmembrane" evidence="11">
    <location>
        <begin position="43"/>
        <end position="365"/>
    </location>
</feature>
<name>A0A024U590_9STRA</name>
<reference evidence="13" key="1">
    <citation type="submission" date="2013-12" db="EMBL/GenBank/DDBJ databases">
        <title>The Genome Sequence of Aphanomyces invadans NJM9701.</title>
        <authorList>
            <consortium name="The Broad Institute Genomics Platform"/>
            <person name="Russ C."/>
            <person name="Tyler B."/>
            <person name="van West P."/>
            <person name="Dieguez-Uribeondo J."/>
            <person name="Young S.K."/>
            <person name="Zeng Q."/>
            <person name="Gargeya S."/>
            <person name="Fitzgerald M."/>
            <person name="Abouelleil A."/>
            <person name="Alvarado L."/>
            <person name="Chapman S.B."/>
            <person name="Gainer-Dewar J."/>
            <person name="Goldberg J."/>
            <person name="Griggs A."/>
            <person name="Gujja S."/>
            <person name="Hansen M."/>
            <person name="Howarth C."/>
            <person name="Imamovic A."/>
            <person name="Ireland A."/>
            <person name="Larimer J."/>
            <person name="McCowan C."/>
            <person name="Murphy C."/>
            <person name="Pearson M."/>
            <person name="Poon T.W."/>
            <person name="Priest M."/>
            <person name="Roberts A."/>
            <person name="Saif S."/>
            <person name="Shea T."/>
            <person name="Sykes S."/>
            <person name="Wortman J."/>
            <person name="Nusbaum C."/>
            <person name="Birren B."/>
        </authorList>
    </citation>
    <scope>NUCLEOTIDE SEQUENCE [LARGE SCALE GENOMIC DNA]</scope>
    <source>
        <strain evidence="13">NJM9701</strain>
    </source>
</reference>
<evidence type="ECO:0000256" key="10">
    <source>
        <dbReference type="SAM" id="Phobius"/>
    </source>
</evidence>
<feature type="region of interest" description="Disordered" evidence="9">
    <location>
        <begin position="173"/>
        <end position="292"/>
    </location>
</feature>
<evidence type="ECO:0000256" key="2">
    <source>
        <dbReference type="ARBA" id="ARBA00008873"/>
    </source>
</evidence>
<evidence type="ECO:0000259" key="11">
    <source>
        <dbReference type="Pfam" id="PF01545"/>
    </source>
</evidence>
<dbReference type="EMBL" id="KI913963">
    <property type="protein sequence ID" value="ETW01389.1"/>
    <property type="molecule type" value="Genomic_DNA"/>
</dbReference>
<dbReference type="AlphaFoldDB" id="A0A024U590"/>
<protein>
    <recommendedName>
        <fullName evidence="14">Cation diffusion facilitator family transporter</fullName>
    </recommendedName>
</protein>
<feature type="transmembrane region" description="Helical" evidence="10">
    <location>
        <begin position="148"/>
        <end position="165"/>
    </location>
</feature>
<feature type="transmembrane region" description="Helical" evidence="10">
    <location>
        <begin position="41"/>
        <end position="63"/>
    </location>
</feature>
<dbReference type="SUPFAM" id="SSF160240">
    <property type="entry name" value="Cation efflux protein cytoplasmic domain-like"/>
    <property type="match status" value="1"/>
</dbReference>
<dbReference type="InterPro" id="IPR027469">
    <property type="entry name" value="Cation_efflux_TMD_sf"/>
</dbReference>
<evidence type="ECO:0000256" key="8">
    <source>
        <dbReference type="ARBA" id="ARBA00023136"/>
    </source>
</evidence>
<dbReference type="PANTHER" id="PTHR11562">
    <property type="entry name" value="CATION EFFLUX PROTEIN/ ZINC TRANSPORTER"/>
    <property type="match status" value="1"/>
</dbReference>
<accession>A0A024U590</accession>
<sequence length="466" mass="50556">MQFAQVPVNSPCAESHLQPIQVATSAQKDRTRDEAQRKLEWACLFCVLFMFVEFLGGYLAGSLAIMSDAAHLLSDVLSFFLSLFALYLSKFPASKTMSHGYKRAEVLGALTSIVVIWMLTLGLVWAAIQRIIALVQAPDSTSVPPVNGKAMFIVACMGLVVNIALMKILGHGHSHGGHGHSHGGGGHGHSHGAVSKEASSHHGHSHSHHGHSHSHGQDHVDHDASNRHEHHEDKHHACSHSEHDHHVRSQGHDEPVSPIGIDDESRVSTATACTHDSDDLEEPEAEPSVHVDGDGECAAENLNVRAAYLHALGDFLQSLGVCVAGALIWYEPSWQLCDPIVTLLFSVVVGATTIGICKTTLHVLMEGTPSDLDVDSLEREIKALPRVKEVHDLRVWSISPSSFAVAMHVVESRGDISAAMTPSLLVDVQACVMAHHAFDFVTVQVEQEREAKLCPFNQRHVVEVVV</sequence>
<feature type="compositionally biased region" description="Basic residues" evidence="9">
    <location>
        <begin position="201"/>
        <end position="214"/>
    </location>
</feature>
<dbReference type="STRING" id="157072.A0A024U590"/>
<evidence type="ECO:0000256" key="5">
    <source>
        <dbReference type="ARBA" id="ARBA00022906"/>
    </source>
</evidence>
<keyword evidence="3" id="KW-0813">Transport</keyword>
<gene>
    <name evidence="13" type="ORF">H310_06938</name>
</gene>
<keyword evidence="7" id="KW-0406">Ion transport</keyword>
<dbReference type="GO" id="GO:0005886">
    <property type="term" value="C:plasma membrane"/>
    <property type="evidence" value="ECO:0007669"/>
    <property type="project" value="TreeGrafter"/>
</dbReference>
<dbReference type="SUPFAM" id="SSF161111">
    <property type="entry name" value="Cation efflux protein transmembrane domain-like"/>
    <property type="match status" value="1"/>
</dbReference>
<evidence type="ECO:0000313" key="13">
    <source>
        <dbReference type="EMBL" id="ETW01389.1"/>
    </source>
</evidence>
<evidence type="ECO:0000256" key="9">
    <source>
        <dbReference type="SAM" id="MobiDB-lite"/>
    </source>
</evidence>
<dbReference type="Pfam" id="PF01545">
    <property type="entry name" value="Cation_efflux"/>
    <property type="match status" value="1"/>
</dbReference>
<evidence type="ECO:0000256" key="1">
    <source>
        <dbReference type="ARBA" id="ARBA00004141"/>
    </source>
</evidence>
<dbReference type="Pfam" id="PF16916">
    <property type="entry name" value="ZT_dimer"/>
    <property type="match status" value="1"/>
</dbReference>
<evidence type="ECO:0000259" key="12">
    <source>
        <dbReference type="Pfam" id="PF16916"/>
    </source>
</evidence>
<feature type="compositionally biased region" description="Basic and acidic residues" evidence="9">
    <location>
        <begin position="215"/>
        <end position="255"/>
    </location>
</feature>